<protein>
    <recommendedName>
        <fullName evidence="3">DUF1877 family protein</fullName>
    </recommendedName>
</protein>
<dbReference type="SUPFAM" id="SSF111069">
    <property type="entry name" value="Hypothetical protein yfbM"/>
    <property type="match status" value="1"/>
</dbReference>
<reference evidence="1 2" key="1">
    <citation type="submission" date="2018-01" db="EMBL/GenBank/DDBJ databases">
        <title>Genome sequence of the PGP bacterium Paenibacillus illinoisensis E3.</title>
        <authorList>
            <person name="Rolli E."/>
            <person name="Marasco R."/>
            <person name="Bessem C."/>
            <person name="Michoud G."/>
            <person name="Gaiarsa S."/>
            <person name="Borin S."/>
            <person name="Daffonchio D."/>
        </authorList>
    </citation>
    <scope>NUCLEOTIDE SEQUENCE [LARGE SCALE GENOMIC DNA]</scope>
    <source>
        <strain evidence="1 2">E3</strain>
    </source>
</reference>
<evidence type="ECO:0008006" key="3">
    <source>
        <dbReference type="Google" id="ProtNLM"/>
    </source>
</evidence>
<accession>A0A2W0CGJ7</accession>
<gene>
    <name evidence="1" type="ORF">PIL02S_02106</name>
</gene>
<dbReference type="EMBL" id="PRLG01000018">
    <property type="protein sequence ID" value="PYY29162.1"/>
    <property type="molecule type" value="Genomic_DNA"/>
</dbReference>
<dbReference type="Gene3D" id="3.40.1760.10">
    <property type="entry name" value="YfbM-like super family"/>
    <property type="match status" value="1"/>
</dbReference>
<dbReference type="Pfam" id="PF08974">
    <property type="entry name" value="DUF1877"/>
    <property type="match status" value="1"/>
</dbReference>
<evidence type="ECO:0000313" key="2">
    <source>
        <dbReference type="Proteomes" id="UP000247459"/>
    </source>
</evidence>
<name>A0A2W0CGJ7_9BACL</name>
<dbReference type="InterPro" id="IPR015068">
    <property type="entry name" value="DUF1877"/>
</dbReference>
<dbReference type="AlphaFoldDB" id="A0A2W0CGJ7"/>
<proteinExistence type="predicted"/>
<evidence type="ECO:0000313" key="1">
    <source>
        <dbReference type="EMBL" id="PYY29162.1"/>
    </source>
</evidence>
<comment type="caution">
    <text evidence="1">The sequence shown here is derived from an EMBL/GenBank/DDBJ whole genome shotgun (WGS) entry which is preliminary data.</text>
</comment>
<dbReference type="OrthoDB" id="289289at2"/>
<sequence>MGMSGRYLVVTDELIESIKSGEISVHDCSVDLDIDKTWQMLQFTLTGNLVDGEPPLGYVVPMSGEQYLGNYSDMDLFLLSNEQVLEAYMALEQLDPDELKARFDLDQMIREGVYPVMEGWDADETFTEIVQTMNDVQALYQATAAAGNGIVFYIF</sequence>
<dbReference type="InterPro" id="IPR035944">
    <property type="entry name" value="YfbM-like_sf"/>
</dbReference>
<organism evidence="1 2">
    <name type="scientific">Paenibacillus illinoisensis</name>
    <dbReference type="NCBI Taxonomy" id="59845"/>
    <lineage>
        <taxon>Bacteria</taxon>
        <taxon>Bacillati</taxon>
        <taxon>Bacillota</taxon>
        <taxon>Bacilli</taxon>
        <taxon>Bacillales</taxon>
        <taxon>Paenibacillaceae</taxon>
        <taxon>Paenibacillus</taxon>
    </lineage>
</organism>
<dbReference type="Proteomes" id="UP000247459">
    <property type="component" value="Unassembled WGS sequence"/>
</dbReference>
<dbReference type="RefSeq" id="WP_110758280.1">
    <property type="nucleotide sequence ID" value="NZ_PRLG01000018.1"/>
</dbReference>